<evidence type="ECO:0000313" key="1">
    <source>
        <dbReference type="EMBL" id="TWT91372.1"/>
    </source>
</evidence>
<sequence>MTFNPSLTRRVTIKLTACHGLQVMRSLRVRIVIDRSPAMVNAKLSSWIESGLGDFLFFLNDDPWGHHQH</sequence>
<accession>A0A5C5ZV09</accession>
<name>A0A5C5ZV09_9BACT</name>
<dbReference type="Proteomes" id="UP000316213">
    <property type="component" value="Unassembled WGS sequence"/>
</dbReference>
<proteinExistence type="predicted"/>
<dbReference type="EMBL" id="SJPM01000015">
    <property type="protein sequence ID" value="TWT91372.1"/>
    <property type="molecule type" value="Genomic_DNA"/>
</dbReference>
<gene>
    <name evidence="1" type="ORF">Pla100_52200</name>
</gene>
<keyword evidence="2" id="KW-1185">Reference proteome</keyword>
<evidence type="ECO:0000313" key="2">
    <source>
        <dbReference type="Proteomes" id="UP000316213"/>
    </source>
</evidence>
<reference evidence="1 2" key="1">
    <citation type="submission" date="2019-02" db="EMBL/GenBank/DDBJ databases">
        <title>Deep-cultivation of Planctomycetes and their phenomic and genomic characterization uncovers novel biology.</title>
        <authorList>
            <person name="Wiegand S."/>
            <person name="Jogler M."/>
            <person name="Boedeker C."/>
            <person name="Pinto D."/>
            <person name="Vollmers J."/>
            <person name="Rivas-Marin E."/>
            <person name="Kohn T."/>
            <person name="Peeters S.H."/>
            <person name="Heuer A."/>
            <person name="Rast P."/>
            <person name="Oberbeckmann S."/>
            <person name="Bunk B."/>
            <person name="Jeske O."/>
            <person name="Meyerdierks A."/>
            <person name="Storesund J.E."/>
            <person name="Kallscheuer N."/>
            <person name="Luecker S."/>
            <person name="Lage O.M."/>
            <person name="Pohl T."/>
            <person name="Merkel B.J."/>
            <person name="Hornburger P."/>
            <person name="Mueller R.-W."/>
            <person name="Bruemmer F."/>
            <person name="Labrenz M."/>
            <person name="Spormann A.M."/>
            <person name="Op Den Camp H."/>
            <person name="Overmann J."/>
            <person name="Amann R."/>
            <person name="Jetten M.S.M."/>
            <person name="Mascher T."/>
            <person name="Medema M.H."/>
            <person name="Devos D.P."/>
            <person name="Kaster A.-K."/>
            <person name="Ovreas L."/>
            <person name="Rohde M."/>
            <person name="Galperin M.Y."/>
            <person name="Jogler C."/>
        </authorList>
    </citation>
    <scope>NUCLEOTIDE SEQUENCE [LARGE SCALE GENOMIC DNA]</scope>
    <source>
        <strain evidence="1 2">Pla100</strain>
    </source>
</reference>
<comment type="caution">
    <text evidence="1">The sequence shown here is derived from an EMBL/GenBank/DDBJ whole genome shotgun (WGS) entry which is preliminary data.</text>
</comment>
<organism evidence="1 2">
    <name type="scientific">Neorhodopirellula pilleata</name>
    <dbReference type="NCBI Taxonomy" id="2714738"/>
    <lineage>
        <taxon>Bacteria</taxon>
        <taxon>Pseudomonadati</taxon>
        <taxon>Planctomycetota</taxon>
        <taxon>Planctomycetia</taxon>
        <taxon>Pirellulales</taxon>
        <taxon>Pirellulaceae</taxon>
        <taxon>Neorhodopirellula</taxon>
    </lineage>
</organism>
<dbReference type="AlphaFoldDB" id="A0A5C5ZV09"/>
<protein>
    <submittedName>
        <fullName evidence="1">Uncharacterized protein</fullName>
    </submittedName>
</protein>